<evidence type="ECO:0000313" key="2">
    <source>
        <dbReference type="Proteomes" id="UP000261828"/>
    </source>
</evidence>
<dbReference type="EMBL" id="QTJX01000001">
    <property type="protein sequence ID" value="RDY62008.1"/>
    <property type="molecule type" value="Genomic_DNA"/>
</dbReference>
<gene>
    <name evidence="1" type="ORF">DX873_02455</name>
</gene>
<dbReference type="SUPFAM" id="SSF141694">
    <property type="entry name" value="AF2212/PG0164-like"/>
    <property type="match status" value="1"/>
</dbReference>
<name>A0A371JW07_9FLAO</name>
<evidence type="ECO:0000313" key="1">
    <source>
        <dbReference type="EMBL" id="RDY62008.1"/>
    </source>
</evidence>
<dbReference type="InterPro" id="IPR037079">
    <property type="entry name" value="AF2212/PG0164-like_sf"/>
</dbReference>
<dbReference type="InterPro" id="IPR015018">
    <property type="entry name" value="DUF1905"/>
</dbReference>
<protein>
    <submittedName>
        <fullName evidence="1">DUF1905 domain-containing protein</fullName>
    </submittedName>
</protein>
<dbReference type="Gene3D" id="2.40.30.100">
    <property type="entry name" value="AF2212/PG0164-like"/>
    <property type="match status" value="1"/>
</dbReference>
<dbReference type="OrthoDB" id="9808666at2"/>
<sequence length="95" mass="11225">MKYQFSTKMWKSGLAGGWHFVSLPKTLSEEIRENLQWQEEGWGRMKAHAQIGELKWETAIWFDSKAGAYLLPIKAEIRKKTKLEINQEIEMNIWV</sequence>
<keyword evidence="2" id="KW-1185">Reference proteome</keyword>
<dbReference type="AlphaFoldDB" id="A0A371JW07"/>
<dbReference type="Pfam" id="PF08922">
    <property type="entry name" value="DUF1905"/>
    <property type="match status" value="1"/>
</dbReference>
<accession>A0A371JW07</accession>
<dbReference type="Proteomes" id="UP000261828">
    <property type="component" value="Unassembled WGS sequence"/>
</dbReference>
<organism evidence="1 2">
    <name type="scientific">Flagellimonas nanhaiensis</name>
    <dbReference type="NCBI Taxonomy" id="2292706"/>
    <lineage>
        <taxon>Bacteria</taxon>
        <taxon>Pseudomonadati</taxon>
        <taxon>Bacteroidota</taxon>
        <taxon>Flavobacteriia</taxon>
        <taxon>Flavobacteriales</taxon>
        <taxon>Flavobacteriaceae</taxon>
        <taxon>Flagellimonas</taxon>
    </lineage>
</organism>
<proteinExistence type="predicted"/>
<reference evidence="1 2" key="1">
    <citation type="submission" date="2018-08" db="EMBL/GenBank/DDBJ databases">
        <title>Muricauda nanhaiensis sp. nov., isolated from seawater of the South China Sea.</title>
        <authorList>
            <person name="Dang Y."/>
        </authorList>
    </citation>
    <scope>NUCLEOTIDE SEQUENCE [LARGE SCALE GENOMIC DNA]</scope>
    <source>
        <strain evidence="1 2">SM1704</strain>
    </source>
</reference>
<comment type="caution">
    <text evidence="1">The sequence shown here is derived from an EMBL/GenBank/DDBJ whole genome shotgun (WGS) entry which is preliminary data.</text>
</comment>